<dbReference type="STRING" id="694573.A0A194VEV2"/>
<gene>
    <name evidence="3" type="ORF">VP1G_09657</name>
</gene>
<keyword evidence="4" id="KW-1185">Reference proteome</keyword>
<reference evidence="4" key="1">
    <citation type="submission" date="2014-12" db="EMBL/GenBank/DDBJ databases">
        <title>Genome Sequence of Valsa Canker Pathogens Uncovers a Specific Adaption of Colonization on Woody Bark.</title>
        <authorList>
            <person name="Yin Z."/>
            <person name="Liu H."/>
            <person name="Gao X."/>
            <person name="Li Z."/>
            <person name="Song N."/>
            <person name="Ke X."/>
            <person name="Dai Q."/>
            <person name="Wu Y."/>
            <person name="Sun Y."/>
            <person name="Xu J.-R."/>
            <person name="Kang Z.K."/>
            <person name="Wang L."/>
            <person name="Huang L."/>
        </authorList>
    </citation>
    <scope>NUCLEOTIDE SEQUENCE [LARGE SCALE GENOMIC DNA]</scope>
    <source>
        <strain evidence="4">SXYL134</strain>
    </source>
</reference>
<organism evidence="3 4">
    <name type="scientific">Cytospora mali</name>
    <name type="common">Apple Valsa canker fungus</name>
    <name type="synonym">Valsa mali</name>
    <dbReference type="NCBI Taxonomy" id="578113"/>
    <lineage>
        <taxon>Eukaryota</taxon>
        <taxon>Fungi</taxon>
        <taxon>Dikarya</taxon>
        <taxon>Ascomycota</taxon>
        <taxon>Pezizomycotina</taxon>
        <taxon>Sordariomycetes</taxon>
        <taxon>Sordariomycetidae</taxon>
        <taxon>Diaporthales</taxon>
        <taxon>Cytosporaceae</taxon>
        <taxon>Cytospora</taxon>
    </lineage>
</organism>
<evidence type="ECO:0000256" key="2">
    <source>
        <dbReference type="SAM" id="SignalP"/>
    </source>
</evidence>
<feature type="compositionally biased region" description="Polar residues" evidence="1">
    <location>
        <begin position="377"/>
        <end position="386"/>
    </location>
</feature>
<protein>
    <submittedName>
        <fullName evidence="3">Uncharacterized protein</fullName>
    </submittedName>
</protein>
<dbReference type="Proteomes" id="UP000078576">
    <property type="component" value="Unassembled WGS sequence"/>
</dbReference>
<feature type="chain" id="PRO_5008266485" evidence="2">
    <location>
        <begin position="21"/>
        <end position="513"/>
    </location>
</feature>
<feature type="compositionally biased region" description="Basic and acidic residues" evidence="1">
    <location>
        <begin position="270"/>
        <end position="284"/>
    </location>
</feature>
<evidence type="ECO:0000256" key="1">
    <source>
        <dbReference type="SAM" id="MobiDB-lite"/>
    </source>
</evidence>
<dbReference type="AlphaFoldDB" id="A0A194VEV2"/>
<dbReference type="OrthoDB" id="427186at2759"/>
<keyword evidence="2" id="KW-0732">Signal</keyword>
<proteinExistence type="predicted"/>
<sequence length="513" mass="58689">MTAFWIIQLRIAIITFQYDANDGSIPTENDFRAIMMHTPSLMSIRLWTLYYTKEVLVAPEVRTKFAMPNLQPFPKVAKPLLKSLAEGMVGVEEEEEEEEEDLCVHELPDTRFIGPDLKKALAELQADTMRFRANYPKLADDGDVPPYSETQAYFWIRRQQARDESASNSRSKKRRRGSGYGHLPSQPPLDDDPDHISAPTPSTPGMVPLSLHTSPASHPHNGVSARGSPNRKIEDDEDGADGRSRRQPKKRRHLSIEDFIQDTEAETETPPDKSRAHLHLEQAPRRPMSRGYDLTWNRETGFPGKPDSQYKDFDFDVVEYWVREGCWPSNLALQEMEDRSRDTRNTAASGAQVALIRRKVPSIRVGRKRFRSESDDGSASDQATQSRDVKSARYNSSAYETLLETKNSFLKFAISGEQETAVMKYYRHKIHAYDFTVLDGRDKWTAYRIAPRELSNAEVYFGSRVIGLENTSVVIRRPVNKTTRVIPGGLQLMRHSHDRLKSKGQPYEDHHWK</sequence>
<feature type="signal peptide" evidence="2">
    <location>
        <begin position="1"/>
        <end position="20"/>
    </location>
</feature>
<name>A0A194VEV2_CYTMA</name>
<feature type="region of interest" description="Disordered" evidence="1">
    <location>
        <begin position="158"/>
        <end position="292"/>
    </location>
</feature>
<evidence type="ECO:0000313" key="3">
    <source>
        <dbReference type="EMBL" id="KUI62537.1"/>
    </source>
</evidence>
<feature type="region of interest" description="Disordered" evidence="1">
    <location>
        <begin position="367"/>
        <end position="390"/>
    </location>
</feature>
<evidence type="ECO:0000313" key="4">
    <source>
        <dbReference type="Proteomes" id="UP000078576"/>
    </source>
</evidence>
<dbReference type="EMBL" id="KN714818">
    <property type="protein sequence ID" value="KUI62537.1"/>
    <property type="molecule type" value="Genomic_DNA"/>
</dbReference>
<accession>A0A194VEV2</accession>
<feature type="compositionally biased region" description="Acidic residues" evidence="1">
    <location>
        <begin position="259"/>
        <end position="269"/>
    </location>
</feature>